<proteinExistence type="predicted"/>
<dbReference type="PANTHER" id="PTHR36974">
    <property type="entry name" value="MEMBRANE PROTEIN-RELATED"/>
    <property type="match status" value="1"/>
</dbReference>
<dbReference type="RefSeq" id="WP_216360812.1">
    <property type="nucleotide sequence ID" value="NZ_MXAV01000008.1"/>
</dbReference>
<keyword evidence="1" id="KW-1133">Transmembrane helix</keyword>
<dbReference type="EMBL" id="MXAV01000008">
    <property type="protein sequence ID" value="PKY11677.1"/>
    <property type="molecule type" value="Genomic_DNA"/>
</dbReference>
<comment type="caution">
    <text evidence="2">The sequence shown here is derived from an EMBL/GenBank/DDBJ whole genome shotgun (WGS) entry which is preliminary data.</text>
</comment>
<dbReference type="InParanoid" id="A0A2I1DP90"/>
<feature type="transmembrane region" description="Helical" evidence="1">
    <location>
        <begin position="93"/>
        <end position="112"/>
    </location>
</feature>
<keyword evidence="3" id="KW-1185">Reference proteome</keyword>
<name>A0A2I1DP90_9PROT</name>
<sequence>MKKIILSFVFIWFFIGSLAHFIFTNSEAKIIPGYIPWHVADVYVSGFLEMLGALGLLSKKTRSYAGFGLFCLTIAVTPANVYMAMHASKYPDIAPWTLNARLVFQLVFLWMISWSSEIRWRLH</sequence>
<dbReference type="AlphaFoldDB" id="A0A2I1DP90"/>
<dbReference type="Proteomes" id="UP000234329">
    <property type="component" value="Unassembled WGS sequence"/>
</dbReference>
<dbReference type="PANTHER" id="PTHR36974:SF1">
    <property type="entry name" value="DOXX FAMILY MEMBRANE PROTEIN"/>
    <property type="match status" value="1"/>
</dbReference>
<reference evidence="2 3" key="1">
    <citation type="submission" date="2017-03" db="EMBL/GenBank/DDBJ databases">
        <title>Draft genime sequence of the acidophilic sulfur-oxidizing bacterium Acidithiobacillus sp. SH, isolated from seawater.</title>
        <authorList>
            <person name="Sharmin S."/>
            <person name="Tokuhisa M."/>
            <person name="Kanao T."/>
            <person name="Kamimura K."/>
        </authorList>
    </citation>
    <scope>NUCLEOTIDE SEQUENCE [LARGE SCALE GENOMIC DNA]</scope>
    <source>
        <strain evidence="2 3">SH</strain>
    </source>
</reference>
<keyword evidence="1" id="KW-0812">Transmembrane</keyword>
<evidence type="ECO:0000313" key="2">
    <source>
        <dbReference type="EMBL" id="PKY11677.1"/>
    </source>
</evidence>
<protein>
    <recommendedName>
        <fullName evidence="4">DoxX family protein</fullName>
    </recommendedName>
</protein>
<feature type="transmembrane region" description="Helical" evidence="1">
    <location>
        <begin position="64"/>
        <end position="87"/>
    </location>
</feature>
<gene>
    <name evidence="2" type="ORF">B1757_03400</name>
</gene>
<evidence type="ECO:0008006" key="4">
    <source>
        <dbReference type="Google" id="ProtNLM"/>
    </source>
</evidence>
<feature type="transmembrane region" description="Helical" evidence="1">
    <location>
        <begin position="35"/>
        <end position="57"/>
    </location>
</feature>
<keyword evidence="1" id="KW-0472">Membrane</keyword>
<accession>A0A2I1DP90</accession>
<evidence type="ECO:0000256" key="1">
    <source>
        <dbReference type="SAM" id="Phobius"/>
    </source>
</evidence>
<organism evidence="2 3">
    <name type="scientific">Acidithiobacillus marinus</name>
    <dbReference type="NCBI Taxonomy" id="187490"/>
    <lineage>
        <taxon>Bacteria</taxon>
        <taxon>Pseudomonadati</taxon>
        <taxon>Pseudomonadota</taxon>
        <taxon>Acidithiobacillia</taxon>
        <taxon>Acidithiobacillales</taxon>
        <taxon>Acidithiobacillaceae</taxon>
        <taxon>Acidithiobacillus</taxon>
    </lineage>
</organism>
<evidence type="ECO:0000313" key="3">
    <source>
        <dbReference type="Proteomes" id="UP000234329"/>
    </source>
</evidence>